<dbReference type="SMART" id="SM00382">
    <property type="entry name" value="AAA"/>
    <property type="match status" value="1"/>
</dbReference>
<dbReference type="OrthoDB" id="5288404at2"/>
<dbReference type="GO" id="GO:0034040">
    <property type="term" value="F:ATPase-coupled lipid transmembrane transporter activity"/>
    <property type="evidence" value="ECO:0007669"/>
    <property type="project" value="TreeGrafter"/>
</dbReference>
<dbReference type="NCBIfam" id="TIGR02857">
    <property type="entry name" value="CydD"/>
    <property type="match status" value="1"/>
</dbReference>
<dbReference type="InterPro" id="IPR036640">
    <property type="entry name" value="ABC1_TM_sf"/>
</dbReference>
<dbReference type="InterPro" id="IPR003439">
    <property type="entry name" value="ABC_transporter-like_ATP-bd"/>
</dbReference>
<reference evidence="10 11" key="1">
    <citation type="submission" date="2019-12" db="EMBL/GenBank/DDBJ databases">
        <title>Genomic-based taxomic classification of the family Erythrobacteraceae.</title>
        <authorList>
            <person name="Xu L."/>
        </authorList>
    </citation>
    <scope>NUCLEOTIDE SEQUENCE [LARGE SCALE GENOMIC DNA]</scope>
    <source>
        <strain evidence="10 11">DSM 18604</strain>
    </source>
</reference>
<comment type="caution">
    <text evidence="10">The sequence shown here is derived from an EMBL/GenBank/DDBJ whole genome shotgun (WGS) entry which is preliminary data.</text>
</comment>
<dbReference type="SUPFAM" id="SSF90123">
    <property type="entry name" value="ABC transporter transmembrane region"/>
    <property type="match status" value="1"/>
</dbReference>
<feature type="transmembrane region" description="Helical" evidence="7">
    <location>
        <begin position="58"/>
        <end position="81"/>
    </location>
</feature>
<dbReference type="GO" id="GO:0140359">
    <property type="term" value="F:ABC-type transporter activity"/>
    <property type="evidence" value="ECO:0007669"/>
    <property type="project" value="InterPro"/>
</dbReference>
<proteinExistence type="predicted"/>
<feature type="domain" description="ABC transporter" evidence="8">
    <location>
        <begin position="337"/>
        <end position="546"/>
    </location>
</feature>
<dbReference type="InterPro" id="IPR017871">
    <property type="entry name" value="ABC_transporter-like_CS"/>
</dbReference>
<dbReference type="Gene3D" id="3.40.50.300">
    <property type="entry name" value="P-loop containing nucleotide triphosphate hydrolases"/>
    <property type="match status" value="1"/>
</dbReference>
<accession>A0A845A9W4</accession>
<dbReference type="Proteomes" id="UP000460561">
    <property type="component" value="Unassembled WGS sequence"/>
</dbReference>
<dbReference type="InterPro" id="IPR011527">
    <property type="entry name" value="ABC1_TM_dom"/>
</dbReference>
<dbReference type="GO" id="GO:0005886">
    <property type="term" value="C:plasma membrane"/>
    <property type="evidence" value="ECO:0007669"/>
    <property type="project" value="UniProtKB-SubCell"/>
</dbReference>
<dbReference type="SUPFAM" id="SSF52540">
    <property type="entry name" value="P-loop containing nucleoside triphosphate hydrolases"/>
    <property type="match status" value="1"/>
</dbReference>
<keyword evidence="3" id="KW-0547">Nucleotide-binding</keyword>
<keyword evidence="6 7" id="KW-0472">Membrane</keyword>
<dbReference type="CDD" id="cd18584">
    <property type="entry name" value="ABC_6TM_AarD_CydD"/>
    <property type="match status" value="1"/>
</dbReference>
<evidence type="ECO:0000256" key="2">
    <source>
        <dbReference type="ARBA" id="ARBA00022692"/>
    </source>
</evidence>
<feature type="domain" description="ABC transmembrane type-1" evidence="9">
    <location>
        <begin position="26"/>
        <end position="308"/>
    </location>
</feature>
<dbReference type="EMBL" id="WTYQ01000006">
    <property type="protein sequence ID" value="MXP27040.1"/>
    <property type="molecule type" value="Genomic_DNA"/>
</dbReference>
<dbReference type="Pfam" id="PF00005">
    <property type="entry name" value="ABC_tran"/>
    <property type="match status" value="1"/>
</dbReference>
<evidence type="ECO:0000259" key="9">
    <source>
        <dbReference type="PROSITE" id="PS50929"/>
    </source>
</evidence>
<evidence type="ECO:0000256" key="5">
    <source>
        <dbReference type="ARBA" id="ARBA00022989"/>
    </source>
</evidence>
<evidence type="ECO:0000256" key="6">
    <source>
        <dbReference type="ARBA" id="ARBA00023136"/>
    </source>
</evidence>
<keyword evidence="11" id="KW-1185">Reference proteome</keyword>
<dbReference type="Pfam" id="PF00664">
    <property type="entry name" value="ABC_membrane"/>
    <property type="match status" value="1"/>
</dbReference>
<feature type="transmembrane region" description="Helical" evidence="7">
    <location>
        <begin position="163"/>
        <end position="181"/>
    </location>
</feature>
<dbReference type="GO" id="GO:0016887">
    <property type="term" value="F:ATP hydrolysis activity"/>
    <property type="evidence" value="ECO:0007669"/>
    <property type="project" value="InterPro"/>
</dbReference>
<name>A0A845A9W4_9SPHN</name>
<dbReference type="InterPro" id="IPR014216">
    <property type="entry name" value="ABC_transptr_CydD"/>
</dbReference>
<comment type="subcellular location">
    <subcellularLocation>
        <location evidence="1">Cell membrane</location>
        <topology evidence="1">Multi-pass membrane protein</topology>
    </subcellularLocation>
</comment>
<evidence type="ECO:0000256" key="1">
    <source>
        <dbReference type="ARBA" id="ARBA00004651"/>
    </source>
</evidence>
<feature type="transmembrane region" description="Helical" evidence="7">
    <location>
        <begin position="138"/>
        <end position="157"/>
    </location>
</feature>
<evidence type="ECO:0000313" key="11">
    <source>
        <dbReference type="Proteomes" id="UP000460561"/>
    </source>
</evidence>
<dbReference type="PANTHER" id="PTHR24221">
    <property type="entry name" value="ATP-BINDING CASSETTE SUB-FAMILY B"/>
    <property type="match status" value="1"/>
</dbReference>
<evidence type="ECO:0000313" key="10">
    <source>
        <dbReference type="EMBL" id="MXP27040.1"/>
    </source>
</evidence>
<dbReference type="AlphaFoldDB" id="A0A845A9W4"/>
<keyword evidence="4" id="KW-0067">ATP-binding</keyword>
<keyword evidence="2 7" id="KW-0812">Transmembrane</keyword>
<dbReference type="PROSITE" id="PS50893">
    <property type="entry name" value="ABC_TRANSPORTER_2"/>
    <property type="match status" value="1"/>
</dbReference>
<organism evidence="10 11">
    <name type="scientific">Altericroceibacterium indicum</name>
    <dbReference type="NCBI Taxonomy" id="374177"/>
    <lineage>
        <taxon>Bacteria</taxon>
        <taxon>Pseudomonadati</taxon>
        <taxon>Pseudomonadota</taxon>
        <taxon>Alphaproteobacteria</taxon>
        <taxon>Sphingomonadales</taxon>
        <taxon>Erythrobacteraceae</taxon>
        <taxon>Altericroceibacterium</taxon>
    </lineage>
</organism>
<keyword evidence="5 7" id="KW-1133">Transmembrane helix</keyword>
<feature type="transmembrane region" description="Helical" evidence="7">
    <location>
        <begin position="30"/>
        <end position="52"/>
    </location>
</feature>
<dbReference type="GO" id="GO:0042883">
    <property type="term" value="P:cysteine transport"/>
    <property type="evidence" value="ECO:0007669"/>
    <property type="project" value="InterPro"/>
</dbReference>
<dbReference type="PROSITE" id="PS00211">
    <property type="entry name" value="ABC_TRANSPORTER_1"/>
    <property type="match status" value="1"/>
</dbReference>
<dbReference type="InterPro" id="IPR003593">
    <property type="entry name" value="AAA+_ATPase"/>
</dbReference>
<dbReference type="RefSeq" id="WP_160740258.1">
    <property type="nucleotide sequence ID" value="NZ_WTYQ01000006.1"/>
</dbReference>
<dbReference type="InterPro" id="IPR039421">
    <property type="entry name" value="Type_1_exporter"/>
</dbReference>
<sequence length="546" mass="57198">MSTGQIDPRIARKLLEPVTGRPSKRASIGLLADSCGAILFAAGLAFTVNAIATEQMVFPWLLLMVASGVVRGLSAALALRAGAEDARRVKRSLRAKILITALSRLPGGTRTGGGWITAIIDEVEAIDGHVTRFLPARFAAVVAPLLVVGAAACASLFAALIMLGTLIPFVFAMILAGGAAADQSRKQFDALARLSDLFSDRLRALPVIIAFGAGEREAGHIENAATDVARRTMKVLRVAFLSSASLEFFAALSVALVAVYAGFNLLGLFPLPIPETLTLTEAMFVLALAPEFYAPMRRLAAAYHDRQAAETAITRLEPLLAEVERSPSPTASKAPAIALEGLTIHHEGSEQPAIAHFNLAIESGQSTALIGPSGCGKSSILHSLIGLAPREGVIRLNGTEIAPQADLSAMVGWAGQSTLIMPGTVADNIALARPDATRAEINAMAEKVGLGPMLSRRGGIHVELDPRGSGLSGGERRRVALARALLKNAPLLLLDEPTAHLDPESEAQIIALLRETLAGHTVILATHSPALAAICDQIVDLQGVRS</sequence>
<dbReference type="InterPro" id="IPR027417">
    <property type="entry name" value="P-loop_NTPase"/>
</dbReference>
<dbReference type="GO" id="GO:0005524">
    <property type="term" value="F:ATP binding"/>
    <property type="evidence" value="ECO:0007669"/>
    <property type="project" value="UniProtKB-KW"/>
</dbReference>
<dbReference type="PANTHER" id="PTHR24221:SF261">
    <property type="entry name" value="GLUTATHIONE_L-CYSTEINE TRANSPORT SYSTEM ATP-BINDING_PERMEASE PROTEIN CYDD"/>
    <property type="match status" value="1"/>
</dbReference>
<evidence type="ECO:0000256" key="4">
    <source>
        <dbReference type="ARBA" id="ARBA00022840"/>
    </source>
</evidence>
<evidence type="ECO:0000256" key="7">
    <source>
        <dbReference type="SAM" id="Phobius"/>
    </source>
</evidence>
<protein>
    <submittedName>
        <fullName evidence="10">Thiol reductant ABC exporter subunit CydD</fullName>
    </submittedName>
</protein>
<dbReference type="Gene3D" id="1.20.1560.10">
    <property type="entry name" value="ABC transporter type 1, transmembrane domain"/>
    <property type="match status" value="1"/>
</dbReference>
<gene>
    <name evidence="10" type="primary">cydD</name>
    <name evidence="10" type="ORF">GRI39_13485</name>
</gene>
<dbReference type="PROSITE" id="PS50929">
    <property type="entry name" value="ABC_TM1F"/>
    <property type="match status" value="1"/>
</dbReference>
<feature type="transmembrane region" description="Helical" evidence="7">
    <location>
        <begin position="238"/>
        <end position="263"/>
    </location>
</feature>
<evidence type="ECO:0000259" key="8">
    <source>
        <dbReference type="PROSITE" id="PS50893"/>
    </source>
</evidence>
<evidence type="ECO:0000256" key="3">
    <source>
        <dbReference type="ARBA" id="ARBA00022741"/>
    </source>
</evidence>